<evidence type="ECO:0000259" key="6">
    <source>
        <dbReference type="PROSITE" id="PS50305"/>
    </source>
</evidence>
<dbReference type="InterPro" id="IPR003000">
    <property type="entry name" value="Sirtuin"/>
</dbReference>
<feature type="binding site" evidence="4">
    <location>
        <position position="208"/>
    </location>
    <ligand>
        <name>Zn(2+)</name>
        <dbReference type="ChEBI" id="CHEBI:29105"/>
    </ligand>
</feature>
<accession>A0ABU5NZH7</accession>
<comment type="caution">
    <text evidence="7">The sequence shown here is derived from an EMBL/GenBank/DDBJ whole genome shotgun (WGS) entry which is preliminary data.</text>
</comment>
<keyword evidence="8" id="KW-1185">Reference proteome</keyword>
<keyword evidence="2" id="KW-0808">Transferase</keyword>
<dbReference type="InterPro" id="IPR026591">
    <property type="entry name" value="Sirtuin_cat_small_dom_sf"/>
</dbReference>
<dbReference type="NCBIfam" id="NF003738">
    <property type="entry name" value="PRK05333.1"/>
    <property type="match status" value="1"/>
</dbReference>
<feature type="binding site" evidence="4">
    <location>
        <position position="158"/>
    </location>
    <ligand>
        <name>Zn(2+)</name>
        <dbReference type="ChEBI" id="CHEBI:29105"/>
    </ligand>
</feature>
<dbReference type="InterPro" id="IPR029035">
    <property type="entry name" value="DHS-like_NAD/FAD-binding_dom"/>
</dbReference>
<feature type="binding site" evidence="4">
    <location>
        <position position="155"/>
    </location>
    <ligand>
        <name>Zn(2+)</name>
        <dbReference type="ChEBI" id="CHEBI:29105"/>
    </ligand>
</feature>
<dbReference type="InterPro" id="IPR026590">
    <property type="entry name" value="Ssirtuin_cat_dom"/>
</dbReference>
<dbReference type="InterPro" id="IPR050134">
    <property type="entry name" value="NAD-dep_sirtuin_deacylases"/>
</dbReference>
<gene>
    <name evidence="7" type="ORF">U5822_11035</name>
</gene>
<feature type="binding site" evidence="4">
    <location>
        <position position="205"/>
    </location>
    <ligand>
        <name>Zn(2+)</name>
        <dbReference type="ChEBI" id="CHEBI:29105"/>
    </ligand>
</feature>
<feature type="region of interest" description="Disordered" evidence="5">
    <location>
        <begin position="1"/>
        <end position="24"/>
    </location>
</feature>
<dbReference type="EC" id="2.3.1.286" evidence="1"/>
<keyword evidence="4" id="KW-0479">Metal-binding</keyword>
<evidence type="ECO:0000256" key="5">
    <source>
        <dbReference type="SAM" id="MobiDB-lite"/>
    </source>
</evidence>
<feature type="domain" description="Deacetylase sirtuin-type" evidence="6">
    <location>
        <begin position="26"/>
        <end position="300"/>
    </location>
</feature>
<feature type="active site" description="Proton acceptor" evidence="4">
    <location>
        <position position="147"/>
    </location>
</feature>
<dbReference type="Gene3D" id="3.30.1600.10">
    <property type="entry name" value="SIR2/SIRT2 'Small Domain"/>
    <property type="match status" value="1"/>
</dbReference>
<name>A0ABU5NZH7_9GAMM</name>
<evidence type="ECO:0000256" key="2">
    <source>
        <dbReference type="ARBA" id="ARBA00022679"/>
    </source>
</evidence>
<keyword evidence="3" id="KW-0520">NAD</keyword>
<evidence type="ECO:0000313" key="7">
    <source>
        <dbReference type="EMBL" id="MEA1081208.1"/>
    </source>
</evidence>
<dbReference type="PANTHER" id="PTHR11085:SF10">
    <property type="entry name" value="NAD-DEPENDENT PROTEIN DEACYLASE SIRTUIN-5, MITOCHONDRIAL-RELATED"/>
    <property type="match status" value="1"/>
</dbReference>
<proteinExistence type="predicted"/>
<evidence type="ECO:0000256" key="4">
    <source>
        <dbReference type="PROSITE-ProRule" id="PRU00236"/>
    </source>
</evidence>
<reference evidence="7 8" key="1">
    <citation type="submission" date="2023-12" db="EMBL/GenBank/DDBJ databases">
        <title>Marinobacter qingdaonensis sp. nov., isolated from the intertidal sediment of Qingdao, PR China.</title>
        <authorList>
            <person name="Li Y."/>
        </authorList>
    </citation>
    <scope>NUCLEOTIDE SEQUENCE [LARGE SCALE GENOMIC DNA]</scope>
    <source>
        <strain evidence="7 8">ASW11-75</strain>
    </source>
</reference>
<evidence type="ECO:0000256" key="3">
    <source>
        <dbReference type="ARBA" id="ARBA00023027"/>
    </source>
</evidence>
<keyword evidence="4" id="KW-0862">Zinc</keyword>
<dbReference type="PROSITE" id="PS50305">
    <property type="entry name" value="SIRTUIN"/>
    <property type="match status" value="1"/>
</dbReference>
<organism evidence="7 8">
    <name type="scientific">Marinobacter qingdaonensis</name>
    <dbReference type="NCBI Taxonomy" id="3108486"/>
    <lineage>
        <taxon>Bacteria</taxon>
        <taxon>Pseudomonadati</taxon>
        <taxon>Pseudomonadota</taxon>
        <taxon>Gammaproteobacteria</taxon>
        <taxon>Pseudomonadales</taxon>
        <taxon>Marinobacteraceae</taxon>
        <taxon>Marinobacter</taxon>
    </lineage>
</organism>
<dbReference type="Proteomes" id="UP001305746">
    <property type="component" value="Unassembled WGS sequence"/>
</dbReference>
<dbReference type="Gene3D" id="3.40.50.1220">
    <property type="entry name" value="TPP-binding domain"/>
    <property type="match status" value="1"/>
</dbReference>
<evidence type="ECO:0000256" key="1">
    <source>
        <dbReference type="ARBA" id="ARBA00012928"/>
    </source>
</evidence>
<dbReference type="PANTHER" id="PTHR11085">
    <property type="entry name" value="NAD-DEPENDENT PROTEIN DEACYLASE SIRTUIN-5, MITOCHONDRIAL-RELATED"/>
    <property type="match status" value="1"/>
</dbReference>
<protein>
    <recommendedName>
        <fullName evidence="1">protein acetyllysine N-acetyltransferase</fullName>
        <ecNumber evidence="1">2.3.1.286</ecNumber>
    </recommendedName>
</protein>
<evidence type="ECO:0000313" key="8">
    <source>
        <dbReference type="Proteomes" id="UP001305746"/>
    </source>
</evidence>
<dbReference type="SUPFAM" id="SSF52467">
    <property type="entry name" value="DHS-like NAD/FAD-binding domain"/>
    <property type="match status" value="1"/>
</dbReference>
<dbReference type="EMBL" id="JAYDCJ010000003">
    <property type="protein sequence ID" value="MEA1081208.1"/>
    <property type="molecule type" value="Genomic_DNA"/>
</dbReference>
<dbReference type="Pfam" id="PF02146">
    <property type="entry name" value="SIR2"/>
    <property type="match status" value="1"/>
</dbReference>
<dbReference type="RefSeq" id="WP_322855676.1">
    <property type="nucleotide sequence ID" value="NZ_JAYDCJ010000003.1"/>
</dbReference>
<sequence>MPASTHRTRPFSSSQRLPEPEQAPIEHEPEQAGAMLANFIRQNPRSLILTGAGVSTDSGIPDYRDGDGAWKRKQPVQHQAFMDSFETRQRYWGRSLIGWPVMRNALPNPSHHHIADLELLNHSSLVVTQNVDRLHQKAGTRAVTDLHGRADEVICMSCNYRCPRDEVHDRCADLNPGFRHYRAETAPDGDADLEVDFSDFRPADCPKCDGILKPDVVFFGDYVPKDRVHAALDVLKASDSLLVIGSSLMVYSGFRFCRYAKEWGKPIATLNLGRTRAEPLADLKLNARIGETLGSALAAL</sequence>